<evidence type="ECO:0000256" key="11">
    <source>
        <dbReference type="ARBA" id="ARBA00022989"/>
    </source>
</evidence>
<proteinExistence type="predicted"/>
<keyword evidence="9 16" id="KW-0418">Kinase</keyword>
<gene>
    <name evidence="16" type="ORF">IAB89_06755</name>
</gene>
<dbReference type="SUPFAM" id="SSF55874">
    <property type="entry name" value="ATPase domain of HSP90 chaperone/DNA topoisomerase II/histidine kinase"/>
    <property type="match status" value="1"/>
</dbReference>
<dbReference type="PROSITE" id="PS50109">
    <property type="entry name" value="HIS_KIN"/>
    <property type="match status" value="1"/>
</dbReference>
<evidence type="ECO:0000259" key="15">
    <source>
        <dbReference type="PROSITE" id="PS50109"/>
    </source>
</evidence>
<evidence type="ECO:0000256" key="2">
    <source>
        <dbReference type="ARBA" id="ARBA00004651"/>
    </source>
</evidence>
<evidence type="ECO:0000313" key="16">
    <source>
        <dbReference type="EMBL" id="HIR47345.1"/>
    </source>
</evidence>
<keyword evidence="10" id="KW-0067">ATP-binding</keyword>
<dbReference type="AlphaFoldDB" id="A0A9D1ANM8"/>
<dbReference type="Pfam" id="PF00512">
    <property type="entry name" value="HisKA"/>
    <property type="match status" value="1"/>
</dbReference>
<dbReference type="Pfam" id="PF02518">
    <property type="entry name" value="HATPase_c"/>
    <property type="match status" value="1"/>
</dbReference>
<keyword evidence="13" id="KW-0472">Membrane</keyword>
<reference evidence="16" key="1">
    <citation type="submission" date="2020-10" db="EMBL/GenBank/DDBJ databases">
        <authorList>
            <person name="Gilroy R."/>
        </authorList>
    </citation>
    <scope>NUCLEOTIDE SEQUENCE</scope>
    <source>
        <strain evidence="16">ChiSxjej1B13-7958</strain>
    </source>
</reference>
<dbReference type="Gene3D" id="1.10.287.130">
    <property type="match status" value="1"/>
</dbReference>
<evidence type="ECO:0000256" key="3">
    <source>
        <dbReference type="ARBA" id="ARBA00012438"/>
    </source>
</evidence>
<sequence length="303" mass="33486">HAVSGGESLPPLTLTFDSDLAQAANDLNSIELGIREAVERQISSERMKIELISNVSHDLKTPLTSIISYVQLLQEEELPNAAKGYVEILAKKAERLKTMVQDVFEVSKAATGNLTMQSEPLDLTKLVRQTMADMNEQIESSTLSFRVSISEEAVLVYADGQKLYRVFQNLLENILRYSLEGTRVYLRQETDFDNTEITLRNVSKEELLDSVDLTERFVRGDDSRTDGGSGLGLSIAKSFTEACGGSFRVETDGDLFTAIVSFPVFHAPQGEKQEPEITPADSPEKTDSLDVLTEGPQEISTDD</sequence>
<dbReference type="Gene3D" id="3.30.565.10">
    <property type="entry name" value="Histidine kinase-like ATPase, C-terminal domain"/>
    <property type="match status" value="1"/>
</dbReference>
<evidence type="ECO:0000256" key="13">
    <source>
        <dbReference type="ARBA" id="ARBA00023136"/>
    </source>
</evidence>
<dbReference type="PANTHER" id="PTHR45528:SF1">
    <property type="entry name" value="SENSOR HISTIDINE KINASE CPXA"/>
    <property type="match status" value="1"/>
</dbReference>
<dbReference type="SMART" id="SM00388">
    <property type="entry name" value="HisKA"/>
    <property type="match status" value="1"/>
</dbReference>
<dbReference type="InterPro" id="IPR005467">
    <property type="entry name" value="His_kinase_dom"/>
</dbReference>
<feature type="non-terminal residue" evidence="16">
    <location>
        <position position="1"/>
    </location>
</feature>
<reference evidence="16" key="2">
    <citation type="journal article" date="2021" name="PeerJ">
        <title>Extensive microbial diversity within the chicken gut microbiome revealed by metagenomics and culture.</title>
        <authorList>
            <person name="Gilroy R."/>
            <person name="Ravi A."/>
            <person name="Getino M."/>
            <person name="Pursley I."/>
            <person name="Horton D.L."/>
            <person name="Alikhan N.F."/>
            <person name="Baker D."/>
            <person name="Gharbi K."/>
            <person name="Hall N."/>
            <person name="Watson M."/>
            <person name="Adriaenssens E.M."/>
            <person name="Foster-Nyarko E."/>
            <person name="Jarju S."/>
            <person name="Secka A."/>
            <person name="Antonio M."/>
            <person name="Oren A."/>
            <person name="Chaudhuri R.R."/>
            <person name="La Ragione R."/>
            <person name="Hildebrand F."/>
            <person name="Pallen M.J."/>
        </authorList>
    </citation>
    <scope>NUCLEOTIDE SEQUENCE</scope>
    <source>
        <strain evidence="16">ChiSxjej1B13-7958</strain>
    </source>
</reference>
<dbReference type="SMART" id="SM00387">
    <property type="entry name" value="HATPase_c"/>
    <property type="match status" value="1"/>
</dbReference>
<dbReference type="InterPro" id="IPR036097">
    <property type="entry name" value="HisK_dim/P_sf"/>
</dbReference>
<evidence type="ECO:0000256" key="9">
    <source>
        <dbReference type="ARBA" id="ARBA00022777"/>
    </source>
</evidence>
<dbReference type="Proteomes" id="UP000824242">
    <property type="component" value="Unassembled WGS sequence"/>
</dbReference>
<evidence type="ECO:0000256" key="10">
    <source>
        <dbReference type="ARBA" id="ARBA00022840"/>
    </source>
</evidence>
<comment type="subcellular location">
    <subcellularLocation>
        <location evidence="2">Cell membrane</location>
        <topology evidence="2">Multi-pass membrane protein</topology>
    </subcellularLocation>
</comment>
<evidence type="ECO:0000256" key="6">
    <source>
        <dbReference type="ARBA" id="ARBA00022679"/>
    </source>
</evidence>
<name>A0A9D1ANM8_9FIRM</name>
<dbReference type="InterPro" id="IPR003594">
    <property type="entry name" value="HATPase_dom"/>
</dbReference>
<keyword evidence="8" id="KW-0547">Nucleotide-binding</keyword>
<dbReference type="GO" id="GO:0000155">
    <property type="term" value="F:phosphorelay sensor kinase activity"/>
    <property type="evidence" value="ECO:0007669"/>
    <property type="project" value="InterPro"/>
</dbReference>
<dbReference type="SUPFAM" id="SSF47384">
    <property type="entry name" value="Homodimeric domain of signal transducing histidine kinase"/>
    <property type="match status" value="1"/>
</dbReference>
<dbReference type="EMBL" id="DVGZ01000071">
    <property type="protein sequence ID" value="HIR47345.1"/>
    <property type="molecule type" value="Genomic_DNA"/>
</dbReference>
<evidence type="ECO:0000256" key="12">
    <source>
        <dbReference type="ARBA" id="ARBA00023012"/>
    </source>
</evidence>
<feature type="region of interest" description="Disordered" evidence="14">
    <location>
        <begin position="267"/>
        <end position="303"/>
    </location>
</feature>
<evidence type="ECO:0000256" key="4">
    <source>
        <dbReference type="ARBA" id="ARBA00022475"/>
    </source>
</evidence>
<keyword evidence="11" id="KW-1133">Transmembrane helix</keyword>
<keyword evidence="12" id="KW-0902">Two-component regulatory system</keyword>
<dbReference type="InterPro" id="IPR036890">
    <property type="entry name" value="HATPase_C_sf"/>
</dbReference>
<protein>
    <recommendedName>
        <fullName evidence="3">histidine kinase</fullName>
        <ecNumber evidence="3">2.7.13.3</ecNumber>
    </recommendedName>
</protein>
<dbReference type="GO" id="GO:0005524">
    <property type="term" value="F:ATP binding"/>
    <property type="evidence" value="ECO:0007669"/>
    <property type="project" value="UniProtKB-KW"/>
</dbReference>
<organism evidence="16 17">
    <name type="scientific">Candidatus Caccousia avicola</name>
    <dbReference type="NCBI Taxonomy" id="2840721"/>
    <lineage>
        <taxon>Bacteria</taxon>
        <taxon>Bacillati</taxon>
        <taxon>Bacillota</taxon>
        <taxon>Clostridia</taxon>
        <taxon>Eubacteriales</taxon>
        <taxon>Oscillospiraceae</taxon>
        <taxon>Oscillospiraceae incertae sedis</taxon>
        <taxon>Candidatus Caccousia</taxon>
    </lineage>
</organism>
<dbReference type="GO" id="GO:0005886">
    <property type="term" value="C:plasma membrane"/>
    <property type="evidence" value="ECO:0007669"/>
    <property type="project" value="UniProtKB-SubCell"/>
</dbReference>
<comment type="catalytic activity">
    <reaction evidence="1">
        <text>ATP + protein L-histidine = ADP + protein N-phospho-L-histidine.</text>
        <dbReference type="EC" id="2.7.13.3"/>
    </reaction>
</comment>
<evidence type="ECO:0000256" key="8">
    <source>
        <dbReference type="ARBA" id="ARBA00022741"/>
    </source>
</evidence>
<evidence type="ECO:0000256" key="7">
    <source>
        <dbReference type="ARBA" id="ARBA00022692"/>
    </source>
</evidence>
<dbReference type="CDD" id="cd00082">
    <property type="entry name" value="HisKA"/>
    <property type="match status" value="1"/>
</dbReference>
<feature type="domain" description="Histidine kinase" evidence="15">
    <location>
        <begin position="54"/>
        <end position="266"/>
    </location>
</feature>
<keyword evidence="7" id="KW-0812">Transmembrane</keyword>
<evidence type="ECO:0000256" key="1">
    <source>
        <dbReference type="ARBA" id="ARBA00000085"/>
    </source>
</evidence>
<accession>A0A9D1ANM8</accession>
<dbReference type="InterPro" id="IPR050398">
    <property type="entry name" value="HssS/ArlS-like"/>
</dbReference>
<dbReference type="EC" id="2.7.13.3" evidence="3"/>
<dbReference type="FunFam" id="1.10.287.130:FF:000001">
    <property type="entry name" value="Two-component sensor histidine kinase"/>
    <property type="match status" value="1"/>
</dbReference>
<comment type="caution">
    <text evidence="16">The sequence shown here is derived from an EMBL/GenBank/DDBJ whole genome shotgun (WGS) entry which is preliminary data.</text>
</comment>
<evidence type="ECO:0000256" key="14">
    <source>
        <dbReference type="SAM" id="MobiDB-lite"/>
    </source>
</evidence>
<keyword evidence="5" id="KW-0597">Phosphoprotein</keyword>
<keyword evidence="6" id="KW-0808">Transferase</keyword>
<dbReference type="InterPro" id="IPR003661">
    <property type="entry name" value="HisK_dim/P_dom"/>
</dbReference>
<evidence type="ECO:0000256" key="5">
    <source>
        <dbReference type="ARBA" id="ARBA00022553"/>
    </source>
</evidence>
<evidence type="ECO:0000313" key="17">
    <source>
        <dbReference type="Proteomes" id="UP000824242"/>
    </source>
</evidence>
<keyword evidence="4" id="KW-1003">Cell membrane</keyword>
<dbReference type="PANTHER" id="PTHR45528">
    <property type="entry name" value="SENSOR HISTIDINE KINASE CPXA"/>
    <property type="match status" value="1"/>
</dbReference>